<keyword evidence="1" id="KW-0732">Signal</keyword>
<accession>A0A816HLS5</accession>
<organism evidence="2 3">
    <name type="scientific">Adineta ricciae</name>
    <name type="common">Rotifer</name>
    <dbReference type="NCBI Taxonomy" id="249248"/>
    <lineage>
        <taxon>Eukaryota</taxon>
        <taxon>Metazoa</taxon>
        <taxon>Spiralia</taxon>
        <taxon>Gnathifera</taxon>
        <taxon>Rotifera</taxon>
        <taxon>Eurotatoria</taxon>
        <taxon>Bdelloidea</taxon>
        <taxon>Adinetida</taxon>
        <taxon>Adinetidae</taxon>
        <taxon>Adineta</taxon>
    </lineage>
</organism>
<keyword evidence="3" id="KW-1185">Reference proteome</keyword>
<evidence type="ECO:0008006" key="4">
    <source>
        <dbReference type="Google" id="ProtNLM"/>
    </source>
</evidence>
<dbReference type="AlphaFoldDB" id="A0A816HLS5"/>
<proteinExistence type="predicted"/>
<comment type="caution">
    <text evidence="2">The sequence shown here is derived from an EMBL/GenBank/DDBJ whole genome shotgun (WGS) entry which is preliminary data.</text>
</comment>
<gene>
    <name evidence="2" type="ORF">XAT740_LOCUS63126</name>
</gene>
<dbReference type="Gene3D" id="2.130.10.130">
    <property type="entry name" value="Integrin alpha, N-terminal"/>
    <property type="match status" value="1"/>
</dbReference>
<reference evidence="2" key="1">
    <citation type="submission" date="2021-02" db="EMBL/GenBank/DDBJ databases">
        <authorList>
            <person name="Nowell W R."/>
        </authorList>
    </citation>
    <scope>NUCLEOTIDE SEQUENCE</scope>
</reference>
<dbReference type="InterPro" id="IPR028994">
    <property type="entry name" value="Integrin_alpha_N"/>
</dbReference>
<feature type="non-terminal residue" evidence="2">
    <location>
        <position position="1"/>
    </location>
</feature>
<evidence type="ECO:0000313" key="2">
    <source>
        <dbReference type="EMBL" id="CAF1689044.1"/>
    </source>
</evidence>
<dbReference type="Pfam" id="PF13517">
    <property type="entry name" value="FG-GAP_3"/>
    <property type="match status" value="1"/>
</dbReference>
<dbReference type="EMBL" id="CAJNOR010018868">
    <property type="protein sequence ID" value="CAF1689044.1"/>
    <property type="molecule type" value="Genomic_DNA"/>
</dbReference>
<protein>
    <recommendedName>
        <fullName evidence="4">VCBS repeat-containing protein</fullName>
    </recommendedName>
</protein>
<sequence>DETCKYLLESESQYLIKTDSQPTSIVIGDFNNDGLNDFVTSNSGSNTIQIFLEQNDNSIIYSTGSNSKPNSITIADFNQDQTLDIAVANFGTNNIGIFLGQGNGTFISWKPISLGKSRSQWISNEDLNNDSFIDLVTVNHGTDDMTIFIGNGKGDFQKYLSLSTGYDSSPYSLMIKNLNNDQYFDLIVANSGTNHIGIFFGKTNGTFNDEIMLNTGVNSHP</sequence>
<dbReference type="Proteomes" id="UP000663828">
    <property type="component" value="Unassembled WGS sequence"/>
</dbReference>
<evidence type="ECO:0000256" key="1">
    <source>
        <dbReference type="ARBA" id="ARBA00022729"/>
    </source>
</evidence>
<dbReference type="SUPFAM" id="SSF69318">
    <property type="entry name" value="Integrin alpha N-terminal domain"/>
    <property type="match status" value="1"/>
</dbReference>
<dbReference type="PANTHER" id="PTHR46580:SF4">
    <property type="entry name" value="ATP_GTP-BINDING PROTEIN"/>
    <property type="match status" value="1"/>
</dbReference>
<name>A0A816HLS5_ADIRI</name>
<feature type="non-terminal residue" evidence="2">
    <location>
        <position position="221"/>
    </location>
</feature>
<dbReference type="InterPro" id="IPR013517">
    <property type="entry name" value="FG-GAP"/>
</dbReference>
<evidence type="ECO:0000313" key="3">
    <source>
        <dbReference type="Proteomes" id="UP000663828"/>
    </source>
</evidence>
<dbReference type="PANTHER" id="PTHR46580">
    <property type="entry name" value="SENSOR KINASE-RELATED"/>
    <property type="match status" value="1"/>
</dbReference>